<dbReference type="Pfam" id="PF14372">
    <property type="entry name" value="hAT-like_RNase-H"/>
    <property type="match status" value="1"/>
</dbReference>
<evidence type="ECO:0000259" key="2">
    <source>
        <dbReference type="Pfam" id="PF14372"/>
    </source>
</evidence>
<feature type="compositionally biased region" description="Polar residues" evidence="1">
    <location>
        <begin position="1"/>
        <end position="10"/>
    </location>
</feature>
<evidence type="ECO:0000313" key="3">
    <source>
        <dbReference type="EnsemblPlants" id="AUR62039315-RA:cds"/>
    </source>
</evidence>
<dbReference type="InterPro" id="IPR025525">
    <property type="entry name" value="hAT-like_transposase_RNase-H"/>
</dbReference>
<dbReference type="PANTHER" id="PTHR23272">
    <property type="entry name" value="BED FINGER-RELATED"/>
    <property type="match status" value="1"/>
</dbReference>
<dbReference type="PANTHER" id="PTHR23272:SF184">
    <property type="entry name" value="OS03G0311250 PROTEIN"/>
    <property type="match status" value="1"/>
</dbReference>
<protein>
    <recommendedName>
        <fullName evidence="2">hAT-like transposase RNase-H fold domain-containing protein</fullName>
    </recommendedName>
</protein>
<dbReference type="Gramene" id="AUR62039315-RA">
    <property type="protein sequence ID" value="AUR62039315-RA:cds"/>
    <property type="gene ID" value="AUR62039315"/>
</dbReference>
<dbReference type="GO" id="GO:0003677">
    <property type="term" value="F:DNA binding"/>
    <property type="evidence" value="ECO:0007669"/>
    <property type="project" value="InterPro"/>
</dbReference>
<reference evidence="3" key="1">
    <citation type="journal article" date="2017" name="Nature">
        <title>The genome of Chenopodium quinoa.</title>
        <authorList>
            <person name="Jarvis D.E."/>
            <person name="Ho Y.S."/>
            <person name="Lightfoot D.J."/>
            <person name="Schmoeckel S.M."/>
            <person name="Li B."/>
            <person name="Borm T.J.A."/>
            <person name="Ohyanagi H."/>
            <person name="Mineta K."/>
            <person name="Michell C.T."/>
            <person name="Saber N."/>
            <person name="Kharbatia N.M."/>
            <person name="Rupper R.R."/>
            <person name="Sharp A.R."/>
            <person name="Dally N."/>
            <person name="Boughton B.A."/>
            <person name="Woo Y.H."/>
            <person name="Gao G."/>
            <person name="Schijlen E.G.W.M."/>
            <person name="Guo X."/>
            <person name="Momin A.A."/>
            <person name="Negrao S."/>
            <person name="Al-Babili S."/>
            <person name="Gehring C."/>
            <person name="Roessner U."/>
            <person name="Jung C."/>
            <person name="Murphy K."/>
            <person name="Arold S.T."/>
            <person name="Gojobori T."/>
            <person name="van der Linden C.G."/>
            <person name="van Loo E.N."/>
            <person name="Jellen E.N."/>
            <person name="Maughan P.J."/>
            <person name="Tester M."/>
        </authorList>
    </citation>
    <scope>NUCLEOTIDE SEQUENCE [LARGE SCALE GENOMIC DNA]</scope>
    <source>
        <strain evidence="3">cv. PI 614886</strain>
    </source>
</reference>
<dbReference type="AlphaFoldDB" id="A0A803N2G2"/>
<feature type="compositionally biased region" description="Acidic residues" evidence="1">
    <location>
        <begin position="14"/>
        <end position="32"/>
    </location>
</feature>
<accession>A0A803N2G2</accession>
<feature type="domain" description="hAT-like transposase RNase-H fold" evidence="2">
    <location>
        <begin position="207"/>
        <end position="293"/>
    </location>
</feature>
<organism evidence="3 4">
    <name type="scientific">Chenopodium quinoa</name>
    <name type="common">Quinoa</name>
    <dbReference type="NCBI Taxonomy" id="63459"/>
    <lineage>
        <taxon>Eukaryota</taxon>
        <taxon>Viridiplantae</taxon>
        <taxon>Streptophyta</taxon>
        <taxon>Embryophyta</taxon>
        <taxon>Tracheophyta</taxon>
        <taxon>Spermatophyta</taxon>
        <taxon>Magnoliopsida</taxon>
        <taxon>eudicotyledons</taxon>
        <taxon>Gunneridae</taxon>
        <taxon>Pentapetalae</taxon>
        <taxon>Caryophyllales</taxon>
        <taxon>Chenopodiaceae</taxon>
        <taxon>Chenopodioideae</taxon>
        <taxon>Atripliceae</taxon>
        <taxon>Chenopodium</taxon>
    </lineage>
</organism>
<keyword evidence="4" id="KW-1185">Reference proteome</keyword>
<evidence type="ECO:0000313" key="4">
    <source>
        <dbReference type="Proteomes" id="UP000596660"/>
    </source>
</evidence>
<sequence>MSSSKSTNKRPFSEFEDSEANDATFNEDDVSDNVDKEEQNVTTLLPPRKKLEGRYYVPKGKRRRAEYWVHFWEYKENGKLRAECMYCENKTFACDVNINGSKNMKNHWQACPANPKNKTRGKQTEIAFDHDVEVGQDKMKAWALNIDDASDALVYMSIVDELPFRHSGGIGEDDLRNSGAPLESDWKVVEGLVVFLREFKVLTDVVSGSLYVTSNNTFFHTARALDQLKRWMNSDDGDFRLMAITMQQKFDKYWGDIEKMNVLIYMGTILDPKVKFVGLKLSFARMYPSSKDEELSQIVYS</sequence>
<name>A0A803N2G2_CHEQI</name>
<dbReference type="InterPro" id="IPR012337">
    <property type="entry name" value="RNaseH-like_sf"/>
</dbReference>
<feature type="region of interest" description="Disordered" evidence="1">
    <location>
        <begin position="1"/>
        <end position="42"/>
    </location>
</feature>
<evidence type="ECO:0000256" key="1">
    <source>
        <dbReference type="SAM" id="MobiDB-lite"/>
    </source>
</evidence>
<reference evidence="3" key="2">
    <citation type="submission" date="2021-03" db="UniProtKB">
        <authorList>
            <consortium name="EnsemblPlants"/>
        </authorList>
    </citation>
    <scope>IDENTIFICATION</scope>
</reference>
<dbReference type="Proteomes" id="UP000596660">
    <property type="component" value="Unplaced"/>
</dbReference>
<proteinExistence type="predicted"/>
<dbReference type="SUPFAM" id="SSF53098">
    <property type="entry name" value="Ribonuclease H-like"/>
    <property type="match status" value="1"/>
</dbReference>
<dbReference type="EnsemblPlants" id="AUR62039315-RA">
    <property type="protein sequence ID" value="AUR62039315-RA:cds"/>
    <property type="gene ID" value="AUR62039315"/>
</dbReference>
<dbReference type="SMART" id="SM00614">
    <property type="entry name" value="ZnF_BED"/>
    <property type="match status" value="1"/>
</dbReference>